<dbReference type="RefSeq" id="WP_281840866.1">
    <property type="nucleotide sequence ID" value="NZ_BROH01000001.1"/>
</dbReference>
<organism evidence="2 3">
    <name type="scientific">Sinisalibacter aestuarii</name>
    <dbReference type="NCBI Taxonomy" id="2949426"/>
    <lineage>
        <taxon>Bacteria</taxon>
        <taxon>Pseudomonadati</taxon>
        <taxon>Pseudomonadota</taxon>
        <taxon>Alphaproteobacteria</taxon>
        <taxon>Rhodobacterales</taxon>
        <taxon>Roseobacteraceae</taxon>
        <taxon>Sinisalibacter</taxon>
    </lineage>
</organism>
<evidence type="ECO:0000313" key="3">
    <source>
        <dbReference type="Proteomes" id="UP001144205"/>
    </source>
</evidence>
<dbReference type="SUPFAM" id="SSF53474">
    <property type="entry name" value="alpha/beta-Hydrolases"/>
    <property type="match status" value="1"/>
</dbReference>
<proteinExistence type="predicted"/>
<comment type="caution">
    <text evidence="2">The sequence shown here is derived from an EMBL/GenBank/DDBJ whole genome shotgun (WGS) entry which is preliminary data.</text>
</comment>
<dbReference type="InterPro" id="IPR029058">
    <property type="entry name" value="AB_hydrolase_fold"/>
</dbReference>
<dbReference type="PRINTS" id="PR00412">
    <property type="entry name" value="EPOXHYDRLASE"/>
</dbReference>
<keyword evidence="2" id="KW-0378">Hydrolase</keyword>
<dbReference type="Pfam" id="PF00561">
    <property type="entry name" value="Abhydrolase_1"/>
    <property type="match status" value="1"/>
</dbReference>
<dbReference type="PANTHER" id="PTHR43798">
    <property type="entry name" value="MONOACYLGLYCEROL LIPASE"/>
    <property type="match status" value="1"/>
</dbReference>
<dbReference type="PANTHER" id="PTHR43798:SF33">
    <property type="entry name" value="HYDROLASE, PUTATIVE (AFU_ORTHOLOGUE AFUA_2G14860)-RELATED"/>
    <property type="match status" value="1"/>
</dbReference>
<gene>
    <name evidence="2" type="ORF">STA1M1_07930</name>
</gene>
<dbReference type="InterPro" id="IPR050266">
    <property type="entry name" value="AB_hydrolase_sf"/>
</dbReference>
<dbReference type="InterPro" id="IPR000073">
    <property type="entry name" value="AB_hydrolase_1"/>
</dbReference>
<dbReference type="GO" id="GO:0016787">
    <property type="term" value="F:hydrolase activity"/>
    <property type="evidence" value="ECO:0007669"/>
    <property type="project" value="UniProtKB-KW"/>
</dbReference>
<name>A0ABQ5LPK7_9RHOB</name>
<feature type="domain" description="AB hydrolase-1" evidence="1">
    <location>
        <begin position="59"/>
        <end position="294"/>
    </location>
</feature>
<dbReference type="Proteomes" id="UP001144205">
    <property type="component" value="Unassembled WGS sequence"/>
</dbReference>
<protein>
    <submittedName>
        <fullName evidence="2">Hydrolase</fullName>
    </submittedName>
</protein>
<dbReference type="PRINTS" id="PR00111">
    <property type="entry name" value="ABHYDROLASE"/>
</dbReference>
<evidence type="ECO:0000313" key="2">
    <source>
        <dbReference type="EMBL" id="GKY86924.1"/>
    </source>
</evidence>
<sequence>MTWLILLVPAAILLALPAILEAMRRPIDDRARDYAPGRFADLGQGRTHYQWHGGKSTHTIVLVHGLSSPSWVFSGLIRGLVQAGYRVLSYDLYGRGYSDRAAGRQTLAFHTAQLGALLDDLGVDEPVTLMGYSMGGAIAAQFAADQSDRVERLILLAPAGMEYRPGRLLKFAARTGPLGTWLWGLFGGAMLRRGAQRDAQSPSVIADLPHRIAQELRHRGYLAAILSSERHTLSTPMEPVHREIAAMYIPTLAIWGEKDPVVPITAMGELTRWNRQAHHEVVPGAGHALAYTNPQEVNAAVRTFLRDMPD</sequence>
<reference evidence="2" key="1">
    <citation type="journal article" date="2023" name="Int. J. Syst. Evol. Microbiol.">
        <title>Sinisalibacter aestuarii sp. nov., isolated from estuarine sediment of the Arakawa River.</title>
        <authorList>
            <person name="Arafat S.T."/>
            <person name="Hirano S."/>
            <person name="Sato A."/>
            <person name="Takeuchi K."/>
            <person name="Yasuda T."/>
            <person name="Terahara T."/>
            <person name="Hamada M."/>
            <person name="Kobayashi T."/>
        </authorList>
    </citation>
    <scope>NUCLEOTIDE SEQUENCE</scope>
    <source>
        <strain evidence="2">B-399</strain>
    </source>
</reference>
<evidence type="ECO:0000259" key="1">
    <source>
        <dbReference type="Pfam" id="PF00561"/>
    </source>
</evidence>
<dbReference type="Gene3D" id="3.40.50.1820">
    <property type="entry name" value="alpha/beta hydrolase"/>
    <property type="match status" value="1"/>
</dbReference>
<dbReference type="EMBL" id="BROH01000001">
    <property type="protein sequence ID" value="GKY86924.1"/>
    <property type="molecule type" value="Genomic_DNA"/>
</dbReference>
<keyword evidence="3" id="KW-1185">Reference proteome</keyword>
<accession>A0ABQ5LPK7</accession>
<dbReference type="InterPro" id="IPR000639">
    <property type="entry name" value="Epox_hydrolase-like"/>
</dbReference>